<protein>
    <recommendedName>
        <fullName evidence="3">Integrase zinc-binding domain-containing protein</fullName>
    </recommendedName>
</protein>
<keyword evidence="2" id="KW-1185">Reference proteome</keyword>
<accession>A0A371I4P2</accession>
<comment type="caution">
    <text evidence="1">The sequence shown here is derived from an EMBL/GenBank/DDBJ whole genome shotgun (WGS) entry which is preliminary data.</text>
</comment>
<reference evidence="1" key="1">
    <citation type="submission" date="2018-05" db="EMBL/GenBank/DDBJ databases">
        <title>Draft genome of Mucuna pruriens seed.</title>
        <authorList>
            <person name="Nnadi N.E."/>
            <person name="Vos R."/>
            <person name="Hasami M.H."/>
            <person name="Devisetty U.K."/>
            <person name="Aguiy J.C."/>
        </authorList>
    </citation>
    <scope>NUCLEOTIDE SEQUENCE [LARGE SCALE GENOMIC DNA]</scope>
    <source>
        <strain evidence="1">JCA_2017</strain>
    </source>
</reference>
<sequence>MSATKRPNIWSDLLNLREIASVNCDGEANALSRRGEEDVEIKLITKPFWLDFSMFVEEVMGDPKLAKLIEELEVDPNAHTHYTLEQNQLRYKGRLVLPPNSVWIPKLLQEFHTTPTGGHFGTTGLTEG</sequence>
<evidence type="ECO:0000313" key="2">
    <source>
        <dbReference type="Proteomes" id="UP000257109"/>
    </source>
</evidence>
<dbReference type="AlphaFoldDB" id="A0A371I4P2"/>
<name>A0A371I4P2_MUCPR</name>
<evidence type="ECO:0008006" key="3">
    <source>
        <dbReference type="Google" id="ProtNLM"/>
    </source>
</evidence>
<evidence type="ECO:0000313" key="1">
    <source>
        <dbReference type="EMBL" id="RDY09944.1"/>
    </source>
</evidence>
<dbReference type="OrthoDB" id="1751703at2759"/>
<organism evidence="1 2">
    <name type="scientific">Mucuna pruriens</name>
    <name type="common">Velvet bean</name>
    <name type="synonym">Dolichos pruriens</name>
    <dbReference type="NCBI Taxonomy" id="157652"/>
    <lineage>
        <taxon>Eukaryota</taxon>
        <taxon>Viridiplantae</taxon>
        <taxon>Streptophyta</taxon>
        <taxon>Embryophyta</taxon>
        <taxon>Tracheophyta</taxon>
        <taxon>Spermatophyta</taxon>
        <taxon>Magnoliopsida</taxon>
        <taxon>eudicotyledons</taxon>
        <taxon>Gunneridae</taxon>
        <taxon>Pentapetalae</taxon>
        <taxon>rosids</taxon>
        <taxon>fabids</taxon>
        <taxon>Fabales</taxon>
        <taxon>Fabaceae</taxon>
        <taxon>Papilionoideae</taxon>
        <taxon>50 kb inversion clade</taxon>
        <taxon>NPAAA clade</taxon>
        <taxon>indigoferoid/millettioid clade</taxon>
        <taxon>Phaseoleae</taxon>
        <taxon>Mucuna</taxon>
    </lineage>
</organism>
<gene>
    <name evidence="1" type="ORF">CR513_05611</name>
</gene>
<dbReference type="Proteomes" id="UP000257109">
    <property type="component" value="Unassembled WGS sequence"/>
</dbReference>
<dbReference type="EMBL" id="QJKJ01000944">
    <property type="protein sequence ID" value="RDY09944.1"/>
    <property type="molecule type" value="Genomic_DNA"/>
</dbReference>
<proteinExistence type="predicted"/>
<feature type="non-terminal residue" evidence="1">
    <location>
        <position position="1"/>
    </location>
</feature>